<dbReference type="InterPro" id="IPR001254">
    <property type="entry name" value="Trypsin_dom"/>
</dbReference>
<dbReference type="AlphaFoldDB" id="A0A1B0CZV9"/>
<dbReference type="EMBL" id="AJVK01021030">
    <property type="status" value="NOT_ANNOTATED_CDS"/>
    <property type="molecule type" value="Genomic_DNA"/>
</dbReference>
<dbReference type="VEuPathDB" id="VectorBase:PPAI000631"/>
<reference evidence="3" key="1">
    <citation type="submission" date="2022-08" db="UniProtKB">
        <authorList>
            <consortium name="EnsemblMetazoa"/>
        </authorList>
    </citation>
    <scope>IDENTIFICATION</scope>
    <source>
        <strain evidence="3">Israel</strain>
    </source>
</reference>
<dbReference type="GO" id="GO:0006508">
    <property type="term" value="P:proteolysis"/>
    <property type="evidence" value="ECO:0007669"/>
    <property type="project" value="InterPro"/>
</dbReference>
<dbReference type="CDD" id="cd00190">
    <property type="entry name" value="Tryp_SPc"/>
    <property type="match status" value="1"/>
</dbReference>
<sequence length="189" mass="21387">MAVSKWTMAMDGSYFSSWTQKNRILVRWFSSWHKIRPDCCSLFAARQFTVRLGDVDLSKDSEPSAPVTFKVKEVRAHPRFSRVGFYNDIAIIVLEKPVRKSKYVIPVCLPTRNLPSPERLAGRRGTVVGWGTTYYGGKESTTQRQANLPIWRNEDCNRAYFQPITDNFLCAGYSEGGVDACQGDSGDCK</sequence>
<protein>
    <recommendedName>
        <fullName evidence="2">Peptidase S1 domain-containing protein</fullName>
    </recommendedName>
</protein>
<dbReference type="VEuPathDB" id="VectorBase:PPAPM1_001081"/>
<keyword evidence="4" id="KW-1185">Reference proteome</keyword>
<dbReference type="SUPFAM" id="SSF50494">
    <property type="entry name" value="Trypsin-like serine proteases"/>
    <property type="match status" value="1"/>
</dbReference>
<organism evidence="3 4">
    <name type="scientific">Phlebotomus papatasi</name>
    <name type="common">Sandfly</name>
    <dbReference type="NCBI Taxonomy" id="29031"/>
    <lineage>
        <taxon>Eukaryota</taxon>
        <taxon>Metazoa</taxon>
        <taxon>Ecdysozoa</taxon>
        <taxon>Arthropoda</taxon>
        <taxon>Hexapoda</taxon>
        <taxon>Insecta</taxon>
        <taxon>Pterygota</taxon>
        <taxon>Neoptera</taxon>
        <taxon>Endopterygota</taxon>
        <taxon>Diptera</taxon>
        <taxon>Nematocera</taxon>
        <taxon>Psychodoidea</taxon>
        <taxon>Psychodidae</taxon>
        <taxon>Phlebotomus</taxon>
        <taxon>Phlebotomus</taxon>
    </lineage>
</organism>
<dbReference type="PROSITE" id="PS50240">
    <property type="entry name" value="TRYPSIN_DOM"/>
    <property type="match status" value="1"/>
</dbReference>
<proteinExistence type="inferred from homology"/>
<dbReference type="PANTHER" id="PTHR24258">
    <property type="entry name" value="SERINE PROTEASE-RELATED"/>
    <property type="match status" value="1"/>
</dbReference>
<dbReference type="InterPro" id="IPR009003">
    <property type="entry name" value="Peptidase_S1_PA"/>
</dbReference>
<comment type="similarity">
    <text evidence="1">Belongs to the peptidase S1 family. CLIP subfamily.</text>
</comment>
<name>A0A1B0CZV9_PHLPP</name>
<dbReference type="Gene3D" id="2.40.10.10">
    <property type="entry name" value="Trypsin-like serine proteases"/>
    <property type="match status" value="1"/>
</dbReference>
<dbReference type="EnsemblMetazoa" id="PPAI000631-RA">
    <property type="protein sequence ID" value="PPAI000631-PA"/>
    <property type="gene ID" value="PPAI000631"/>
</dbReference>
<accession>A0A1B0CZV9</accession>
<dbReference type="PANTHER" id="PTHR24258:SF116">
    <property type="entry name" value="FI16631P1-RELATED"/>
    <property type="match status" value="1"/>
</dbReference>
<dbReference type="InterPro" id="IPR043504">
    <property type="entry name" value="Peptidase_S1_PA_chymotrypsin"/>
</dbReference>
<dbReference type="Pfam" id="PF00089">
    <property type="entry name" value="Trypsin"/>
    <property type="match status" value="1"/>
</dbReference>
<evidence type="ECO:0000313" key="4">
    <source>
        <dbReference type="Proteomes" id="UP000092462"/>
    </source>
</evidence>
<dbReference type="EMBL" id="AJVK01021031">
    <property type="status" value="NOT_ANNOTATED_CDS"/>
    <property type="molecule type" value="Genomic_DNA"/>
</dbReference>
<feature type="domain" description="Peptidase S1" evidence="2">
    <location>
        <begin position="1"/>
        <end position="186"/>
    </location>
</feature>
<evidence type="ECO:0000256" key="1">
    <source>
        <dbReference type="ARBA" id="ARBA00024195"/>
    </source>
</evidence>
<evidence type="ECO:0000313" key="3">
    <source>
        <dbReference type="EnsemblMetazoa" id="PPAI000631-PA"/>
    </source>
</evidence>
<evidence type="ECO:0000259" key="2">
    <source>
        <dbReference type="PROSITE" id="PS50240"/>
    </source>
</evidence>
<dbReference type="GO" id="GO:0004252">
    <property type="term" value="F:serine-type endopeptidase activity"/>
    <property type="evidence" value="ECO:0007669"/>
    <property type="project" value="InterPro"/>
</dbReference>
<dbReference type="SMART" id="SM00020">
    <property type="entry name" value="Tryp_SPc"/>
    <property type="match status" value="1"/>
</dbReference>
<dbReference type="Proteomes" id="UP000092462">
    <property type="component" value="Unassembled WGS sequence"/>
</dbReference>